<feature type="non-terminal residue" evidence="5">
    <location>
        <position position="1"/>
    </location>
</feature>
<evidence type="ECO:0000313" key="6">
    <source>
        <dbReference type="Proteomes" id="UP001595901"/>
    </source>
</evidence>
<dbReference type="InterPro" id="IPR027417">
    <property type="entry name" value="P-loop_NTPase"/>
</dbReference>
<name>A0ABV8CYN2_9STRE</name>
<comment type="caution">
    <text evidence="5">The sequence shown here is derived from an EMBL/GenBank/DDBJ whole genome shotgun (WGS) entry which is preliminary data.</text>
</comment>
<dbReference type="SUPFAM" id="SSF52540">
    <property type="entry name" value="P-loop containing nucleoside triphosphate hydrolases"/>
    <property type="match status" value="1"/>
</dbReference>
<keyword evidence="1 3" id="KW-0547">Nucleotide-binding</keyword>
<dbReference type="InterPro" id="IPR002543">
    <property type="entry name" value="FtsK_dom"/>
</dbReference>
<dbReference type="PANTHER" id="PTHR22683:SF1">
    <property type="entry name" value="TYPE VII SECRETION SYSTEM PROTEIN ESSC"/>
    <property type="match status" value="1"/>
</dbReference>
<accession>A0ABV8CYN2</accession>
<reference evidence="6" key="1">
    <citation type="journal article" date="2019" name="Int. J. Syst. Evol. Microbiol.">
        <title>The Global Catalogue of Microorganisms (GCM) 10K type strain sequencing project: providing services to taxonomists for standard genome sequencing and annotation.</title>
        <authorList>
            <consortium name="The Broad Institute Genomics Platform"/>
            <consortium name="The Broad Institute Genome Sequencing Center for Infectious Disease"/>
            <person name="Wu L."/>
            <person name="Ma J."/>
        </authorList>
    </citation>
    <scope>NUCLEOTIDE SEQUENCE [LARGE SCALE GENOMIC DNA]</scope>
    <source>
        <strain evidence="6">CCUG 58728</strain>
    </source>
</reference>
<protein>
    <submittedName>
        <fullName evidence="5">FtsK/SpoIIIE domain-containing protein</fullName>
    </submittedName>
</protein>
<dbReference type="InterPro" id="IPR050206">
    <property type="entry name" value="FtsK/SpoIIIE/SftA"/>
</dbReference>
<feature type="domain" description="FtsK" evidence="4">
    <location>
        <begin position="68"/>
        <end position="258"/>
    </location>
</feature>
<evidence type="ECO:0000313" key="5">
    <source>
        <dbReference type="EMBL" id="MFC3931271.1"/>
    </source>
</evidence>
<evidence type="ECO:0000256" key="2">
    <source>
        <dbReference type="ARBA" id="ARBA00022840"/>
    </source>
</evidence>
<proteinExistence type="predicted"/>
<dbReference type="EMBL" id="JBHSAC010000003">
    <property type="protein sequence ID" value="MFC3931271.1"/>
    <property type="molecule type" value="Genomic_DNA"/>
</dbReference>
<dbReference type="Proteomes" id="UP001595901">
    <property type="component" value="Unassembled WGS sequence"/>
</dbReference>
<feature type="binding site" evidence="3">
    <location>
        <begin position="86"/>
        <end position="93"/>
    </location>
    <ligand>
        <name>ATP</name>
        <dbReference type="ChEBI" id="CHEBI:30616"/>
    </ligand>
</feature>
<evidence type="ECO:0000256" key="3">
    <source>
        <dbReference type="PROSITE-ProRule" id="PRU00289"/>
    </source>
</evidence>
<dbReference type="RefSeq" id="WP_380429049.1">
    <property type="nucleotide sequence ID" value="NZ_JBHSAC010000003.1"/>
</dbReference>
<evidence type="ECO:0000256" key="1">
    <source>
        <dbReference type="ARBA" id="ARBA00022741"/>
    </source>
</evidence>
<organism evidence="5 6">
    <name type="scientific">Streptococcus dentapri</name>
    <dbReference type="NCBI Taxonomy" id="573564"/>
    <lineage>
        <taxon>Bacteria</taxon>
        <taxon>Bacillati</taxon>
        <taxon>Bacillota</taxon>
        <taxon>Bacilli</taxon>
        <taxon>Lactobacillales</taxon>
        <taxon>Streptococcaceae</taxon>
        <taxon>Streptococcus</taxon>
    </lineage>
</organism>
<gene>
    <name evidence="5" type="ORF">ACFOSE_00405</name>
</gene>
<keyword evidence="2 3" id="KW-0067">ATP-binding</keyword>
<keyword evidence="6" id="KW-1185">Reference proteome</keyword>
<evidence type="ECO:0000259" key="4">
    <source>
        <dbReference type="PROSITE" id="PS50901"/>
    </source>
</evidence>
<dbReference type="PROSITE" id="PS50901">
    <property type="entry name" value="FTSK"/>
    <property type="match status" value="1"/>
</dbReference>
<dbReference type="Pfam" id="PF01580">
    <property type="entry name" value="FtsK_SpoIIIE"/>
    <property type="match status" value="1"/>
</dbReference>
<sequence length="561" mass="63716">TELDVVVQHIEQVAKDRQITQLAQPWLPPLKSQIFLQDLRPDSFQDLWQKESSLEAIVGLVDIPSEQRQTVGTYALTDDGNLAIFGGPSMGKSSLLQTIVMDLSRQHTPEQIHFYIFDFGTSALYPLKNLPHTADFITSDQEEKLTKFMDLMKREIQSRKRLFNRHHVNSKAMYQTVTDEVLPQIIVVVDNYEGYKDIPTEQLRNKFDIFIQTLARDGNSLGITIIVSGGRLAAIRPVLLANFKTRLSLKLTDESEIKTIMGHYTISTESIAGRGLITIEEVEVFQAALSNRGATPVQRLQALRQEISQMDHLWQGNRPAKIPIVPEEISLAQFMDRADTKNAMAKPALPLGLDMTTVETIALDFSTFRDLVVFSNNSEQVRLMVDRLIATVSQSSWSITVLLLDVNGDYQTYASKVSHYVSDPTLLSDMTDFMVSEINNREANGWDRYCIAFIPDLESYERVSGLTQAELATLMTRGFRVGFFLIVGTIYSYLVSINPVPKYLKENGQYYFIGMKLSDQNFLDKAYNAKERQPAMDEAYIHNRKTYYKLKLSHNSTEATF</sequence>
<dbReference type="PANTHER" id="PTHR22683">
    <property type="entry name" value="SPORULATION PROTEIN RELATED"/>
    <property type="match status" value="1"/>
</dbReference>
<dbReference type="Gene3D" id="3.40.50.300">
    <property type="entry name" value="P-loop containing nucleotide triphosphate hydrolases"/>
    <property type="match status" value="1"/>
</dbReference>